<proteinExistence type="predicted"/>
<protein>
    <submittedName>
        <fullName evidence="1">Uncharacterized protein</fullName>
    </submittedName>
</protein>
<gene>
    <name evidence="1" type="ORF">SDC9_150765</name>
</gene>
<dbReference type="EMBL" id="VSSQ01049456">
    <property type="protein sequence ID" value="MPN03535.1"/>
    <property type="molecule type" value="Genomic_DNA"/>
</dbReference>
<comment type="caution">
    <text evidence="1">The sequence shown here is derived from an EMBL/GenBank/DDBJ whole genome shotgun (WGS) entry which is preliminary data.</text>
</comment>
<name>A0A645ENE2_9ZZZZ</name>
<organism evidence="1">
    <name type="scientific">bioreactor metagenome</name>
    <dbReference type="NCBI Taxonomy" id="1076179"/>
    <lineage>
        <taxon>unclassified sequences</taxon>
        <taxon>metagenomes</taxon>
        <taxon>ecological metagenomes</taxon>
    </lineage>
</organism>
<reference evidence="1" key="1">
    <citation type="submission" date="2019-08" db="EMBL/GenBank/DDBJ databases">
        <authorList>
            <person name="Kucharzyk K."/>
            <person name="Murdoch R.W."/>
            <person name="Higgins S."/>
            <person name="Loffler F."/>
        </authorList>
    </citation>
    <scope>NUCLEOTIDE SEQUENCE</scope>
</reference>
<sequence length="92" mass="8972">MGILPVLVVCQVVGAVGVDDGDIALAELLGVHGLEVAHGTLDGVDRQIVVAGFLPARELVAGALGGRAVLDVGTTAKGLPRDGVKGAPGLGA</sequence>
<evidence type="ECO:0000313" key="1">
    <source>
        <dbReference type="EMBL" id="MPN03535.1"/>
    </source>
</evidence>
<accession>A0A645ENE2</accession>
<dbReference type="AlphaFoldDB" id="A0A645ENE2"/>